<dbReference type="InterPro" id="IPR051708">
    <property type="entry name" value="Plant_Aspart_Prot_A1"/>
</dbReference>
<dbReference type="InParanoid" id="B9SDC2"/>
<protein>
    <submittedName>
        <fullName evidence="8">Aspartic proteinase nepenthesin-1, putative</fullName>
    </submittedName>
</protein>
<dbReference type="KEGG" id="rcu:8284249"/>
<evidence type="ECO:0000256" key="2">
    <source>
        <dbReference type="ARBA" id="ARBA00022670"/>
    </source>
</evidence>
<dbReference type="InterPro" id="IPR021109">
    <property type="entry name" value="Peptidase_aspartic_dom_sf"/>
</dbReference>
<dbReference type="InterPro" id="IPR033121">
    <property type="entry name" value="PEPTIDASE_A1"/>
</dbReference>
<keyword evidence="2" id="KW-0645">Protease</keyword>
<keyword evidence="6" id="KW-0812">Transmembrane</keyword>
<keyword evidence="6" id="KW-0472">Membrane</keyword>
<dbReference type="PANTHER" id="PTHR47967">
    <property type="entry name" value="OS07G0603500 PROTEIN-RELATED"/>
    <property type="match status" value="1"/>
</dbReference>
<evidence type="ECO:0000256" key="1">
    <source>
        <dbReference type="ARBA" id="ARBA00007447"/>
    </source>
</evidence>
<keyword evidence="5" id="KW-0325">Glycoprotein</keyword>
<dbReference type="Pfam" id="PF14543">
    <property type="entry name" value="TAXi_N"/>
    <property type="match status" value="1"/>
</dbReference>
<evidence type="ECO:0000256" key="6">
    <source>
        <dbReference type="SAM" id="Phobius"/>
    </source>
</evidence>
<dbReference type="CDD" id="cd05476">
    <property type="entry name" value="pepsin_A_like_plant"/>
    <property type="match status" value="1"/>
</dbReference>
<evidence type="ECO:0000256" key="3">
    <source>
        <dbReference type="ARBA" id="ARBA00022750"/>
    </source>
</evidence>
<dbReference type="SUPFAM" id="SSF50630">
    <property type="entry name" value="Acid proteases"/>
    <property type="match status" value="1"/>
</dbReference>
<accession>B9SDC2</accession>
<feature type="domain" description="Peptidase A1" evidence="7">
    <location>
        <begin position="98"/>
        <end position="448"/>
    </location>
</feature>
<reference evidence="9" key="1">
    <citation type="journal article" date="2010" name="Nat. Biotechnol.">
        <title>Draft genome sequence of the oilseed species Ricinus communis.</title>
        <authorList>
            <person name="Chan A.P."/>
            <person name="Crabtree J."/>
            <person name="Zhao Q."/>
            <person name="Lorenzi H."/>
            <person name="Orvis J."/>
            <person name="Puiu D."/>
            <person name="Melake-Berhan A."/>
            <person name="Jones K.M."/>
            <person name="Redman J."/>
            <person name="Chen G."/>
            <person name="Cahoon E.B."/>
            <person name="Gedil M."/>
            <person name="Stanke M."/>
            <person name="Haas B.J."/>
            <person name="Wortman J.R."/>
            <person name="Fraser-Liggett C.M."/>
            <person name="Ravel J."/>
            <person name="Rabinowicz P.D."/>
        </authorList>
    </citation>
    <scope>NUCLEOTIDE SEQUENCE [LARGE SCALE GENOMIC DNA]</scope>
    <source>
        <strain evidence="9">cv. Hale</strain>
    </source>
</reference>
<dbReference type="EMBL" id="EQ973927">
    <property type="protein sequence ID" value="EEF38359.1"/>
    <property type="molecule type" value="Genomic_DNA"/>
</dbReference>
<dbReference type="MEROPS" id="A01.081"/>
<evidence type="ECO:0000313" key="9">
    <source>
        <dbReference type="Proteomes" id="UP000008311"/>
    </source>
</evidence>
<dbReference type="eggNOG" id="KOG1339">
    <property type="taxonomic scope" value="Eukaryota"/>
</dbReference>
<dbReference type="InterPro" id="IPR032861">
    <property type="entry name" value="TAXi_N"/>
</dbReference>
<dbReference type="GO" id="GO:0006508">
    <property type="term" value="P:proteolysis"/>
    <property type="evidence" value="ECO:0007669"/>
    <property type="project" value="UniProtKB-KW"/>
</dbReference>
<dbReference type="PROSITE" id="PS51767">
    <property type="entry name" value="PEPTIDASE_A1"/>
    <property type="match status" value="1"/>
</dbReference>
<evidence type="ECO:0000256" key="4">
    <source>
        <dbReference type="ARBA" id="ARBA00022801"/>
    </source>
</evidence>
<dbReference type="Pfam" id="PF14541">
    <property type="entry name" value="TAXi_C"/>
    <property type="match status" value="1"/>
</dbReference>
<dbReference type="PANTHER" id="PTHR47967:SF128">
    <property type="entry name" value="ASPARTIC PROTEINASE CDR1-LIKE"/>
    <property type="match status" value="1"/>
</dbReference>
<dbReference type="GO" id="GO:0005576">
    <property type="term" value="C:extracellular region"/>
    <property type="evidence" value="ECO:0000318"/>
    <property type="project" value="GO_Central"/>
</dbReference>
<comment type="similarity">
    <text evidence="1">Belongs to the peptidase A1 family.</text>
</comment>
<keyword evidence="9" id="KW-1185">Reference proteome</keyword>
<dbReference type="InterPro" id="IPR032799">
    <property type="entry name" value="TAXi_C"/>
</dbReference>
<sequence>MEPNVAYHNFISFTSLIIILSTVFLSSFAIIQADKFSFTAELIHIDSPNSPFFNASETTTHRLAKALQRSANRVARLNPLSNSDEGVHASIFSGDGNYLMKLLIGTPPTEIHAAIDTGSNVIWIPCINCKDCFNQSSSIFNPLASSTYQDAPCDSYQCETTSSSCQSDNVCLYSCDEKHQLNCPNGRIAVDTMTLTSSDGRPFPLPYSDFVCGNSIYKTFAGVGVIGLGRGALSLTSKLYHLSDGKFSYCLADYYSKQPSKINFGLQSFISDDDLEVVSTTLGHHRHSGNYYVTLEGISVGEKRQDLYYVDDPFAPPVGNMLIDSGTMFTLLPKDFYDYLWSTVSYAIPENPQNHPHNSRFPFSMDNTLKLSPCFWYYPELKFPKITIHFTDADVELSDDNSFIRVAEDVVCFAFAATQPGQSTVYGSWQQMNFILGYDLKRGTVSFKRTDCSKL</sequence>
<organism evidence="8 9">
    <name type="scientific">Ricinus communis</name>
    <name type="common">Castor bean</name>
    <dbReference type="NCBI Taxonomy" id="3988"/>
    <lineage>
        <taxon>Eukaryota</taxon>
        <taxon>Viridiplantae</taxon>
        <taxon>Streptophyta</taxon>
        <taxon>Embryophyta</taxon>
        <taxon>Tracheophyta</taxon>
        <taxon>Spermatophyta</taxon>
        <taxon>Magnoliopsida</taxon>
        <taxon>eudicotyledons</taxon>
        <taxon>Gunneridae</taxon>
        <taxon>Pentapetalae</taxon>
        <taxon>rosids</taxon>
        <taxon>fabids</taxon>
        <taxon>Malpighiales</taxon>
        <taxon>Euphorbiaceae</taxon>
        <taxon>Acalyphoideae</taxon>
        <taxon>Acalypheae</taxon>
        <taxon>Ricinus</taxon>
    </lineage>
</organism>
<evidence type="ECO:0000313" key="8">
    <source>
        <dbReference type="EMBL" id="EEF38359.1"/>
    </source>
</evidence>
<evidence type="ECO:0000256" key="5">
    <source>
        <dbReference type="ARBA" id="ARBA00023180"/>
    </source>
</evidence>
<proteinExistence type="inferred from homology"/>
<keyword evidence="6" id="KW-1133">Transmembrane helix</keyword>
<dbReference type="Proteomes" id="UP000008311">
    <property type="component" value="Unassembled WGS sequence"/>
</dbReference>
<dbReference type="OrthoDB" id="847527at2759"/>
<keyword evidence="4" id="KW-0378">Hydrolase</keyword>
<dbReference type="AlphaFoldDB" id="B9SDC2"/>
<feature type="transmembrane region" description="Helical" evidence="6">
    <location>
        <begin position="6"/>
        <end position="31"/>
    </location>
</feature>
<dbReference type="Gene3D" id="2.40.70.10">
    <property type="entry name" value="Acid Proteases"/>
    <property type="match status" value="2"/>
</dbReference>
<gene>
    <name evidence="8" type="ORF">RCOM_1516180</name>
</gene>
<dbReference type="InterPro" id="IPR034161">
    <property type="entry name" value="Pepsin-like_plant"/>
</dbReference>
<dbReference type="GO" id="GO:0004190">
    <property type="term" value="F:aspartic-type endopeptidase activity"/>
    <property type="evidence" value="ECO:0000318"/>
    <property type="project" value="GO_Central"/>
</dbReference>
<evidence type="ECO:0000259" key="7">
    <source>
        <dbReference type="PROSITE" id="PS51767"/>
    </source>
</evidence>
<keyword evidence="3" id="KW-0064">Aspartyl protease</keyword>
<name>B9SDC2_RICCO</name>